<sequence>MSSPTEASVPQVNFQSSKLEIGDPAYGGADSYPQGQQQQQQPLPPEGTSLLDPTLLACPPTRERFFVTKLTPQEITDACVTAAVNAESDGAVKQQFVLTEIDHWNNNYEKVVLLCENSVLAIKFDFVTRKFKHAKRILLSSVVKLAMGEVVFPGRTMADPRRHGAARIFWGDPGQVALSTRWNPFSSDNIPYLTLAHHPLHYCDQDRGDAIYDVDAFFIELANVIRQRSPGVPIVAEALPISLMHGLASTVFNQSGLGYSKDRNGASF</sequence>
<protein>
    <submittedName>
        <fullName evidence="3">HSac2 domain-containing protein</fullName>
    </submittedName>
</protein>
<dbReference type="PANTHER" id="PTHR31108:SF1">
    <property type="entry name" value="HSAC2 DOMAIN-CONTAINING PROTEIN"/>
    <property type="match status" value="1"/>
</dbReference>
<name>A0A1I8GSS1_9PLAT</name>
<dbReference type="AlphaFoldDB" id="A0A1I8GSS1"/>
<dbReference type="InterPro" id="IPR040242">
    <property type="entry name" value="TPRG1-like"/>
</dbReference>
<keyword evidence="2" id="KW-1185">Reference proteome</keyword>
<accession>A0A1I8GSS1</accession>
<organism evidence="2 3">
    <name type="scientific">Macrostomum lignano</name>
    <dbReference type="NCBI Taxonomy" id="282301"/>
    <lineage>
        <taxon>Eukaryota</taxon>
        <taxon>Metazoa</taxon>
        <taxon>Spiralia</taxon>
        <taxon>Lophotrochozoa</taxon>
        <taxon>Platyhelminthes</taxon>
        <taxon>Rhabditophora</taxon>
        <taxon>Macrostomorpha</taxon>
        <taxon>Macrostomida</taxon>
        <taxon>Macrostomidae</taxon>
        <taxon>Macrostomum</taxon>
    </lineage>
</organism>
<evidence type="ECO:0000313" key="3">
    <source>
        <dbReference type="WBParaSite" id="maker-uti_cns_0002968-snap-gene-0.8-mRNA-1"/>
    </source>
</evidence>
<proteinExistence type="inferred from homology"/>
<dbReference type="WBParaSite" id="maker-uti_cns_0002968-snap-gene-0.8-mRNA-1">
    <property type="protein sequence ID" value="maker-uti_cns_0002968-snap-gene-0.8-mRNA-1"/>
    <property type="gene ID" value="maker-uti_cns_0002968-snap-gene-0.8"/>
</dbReference>
<dbReference type="InterPro" id="IPR034753">
    <property type="entry name" value="hSac2"/>
</dbReference>
<dbReference type="GO" id="GO:0005737">
    <property type="term" value="C:cytoplasm"/>
    <property type="evidence" value="ECO:0007669"/>
    <property type="project" value="TreeGrafter"/>
</dbReference>
<dbReference type="OrthoDB" id="10012704at2759"/>
<dbReference type="STRING" id="282301.A0A1I8GSS1"/>
<dbReference type="InterPro" id="IPR022158">
    <property type="entry name" value="Inositol_phosphatase"/>
</dbReference>
<dbReference type="Pfam" id="PF12456">
    <property type="entry name" value="hSac2"/>
    <property type="match status" value="1"/>
</dbReference>
<reference evidence="3" key="1">
    <citation type="submission" date="2016-11" db="UniProtKB">
        <authorList>
            <consortium name="WormBaseParasite"/>
        </authorList>
    </citation>
    <scope>IDENTIFICATION</scope>
</reference>
<comment type="similarity">
    <text evidence="1">Belongs to the TPRG1 family.</text>
</comment>
<dbReference type="Proteomes" id="UP000095280">
    <property type="component" value="Unplaced"/>
</dbReference>
<evidence type="ECO:0000256" key="1">
    <source>
        <dbReference type="ARBA" id="ARBA00009163"/>
    </source>
</evidence>
<dbReference type="PROSITE" id="PS51791">
    <property type="entry name" value="HSAC2"/>
    <property type="match status" value="1"/>
</dbReference>
<dbReference type="PANTHER" id="PTHR31108">
    <property type="entry name" value="TUMOR PROTEIN P63-REGULATED GENE 1-LIKE PROTEIN"/>
    <property type="match status" value="1"/>
</dbReference>
<evidence type="ECO:0000313" key="2">
    <source>
        <dbReference type="Proteomes" id="UP000095280"/>
    </source>
</evidence>